<dbReference type="Pfam" id="PF01068">
    <property type="entry name" value="DNA_ligase_A_M"/>
    <property type="match status" value="1"/>
</dbReference>
<dbReference type="GO" id="GO:0006281">
    <property type="term" value="P:DNA repair"/>
    <property type="evidence" value="ECO:0007669"/>
    <property type="project" value="InterPro"/>
</dbReference>
<protein>
    <submittedName>
        <fullName evidence="5">ATP-dependent DNA ligase</fullName>
    </submittedName>
</protein>
<dbReference type="PANTHER" id="PTHR45674">
    <property type="entry name" value="DNA LIGASE 1/3 FAMILY MEMBER"/>
    <property type="match status" value="1"/>
</dbReference>
<dbReference type="Gene3D" id="3.30.470.30">
    <property type="entry name" value="DNA ligase/mRNA capping enzyme"/>
    <property type="match status" value="1"/>
</dbReference>
<comment type="caution">
    <text evidence="5">The sequence shown here is derived from an EMBL/GenBank/DDBJ whole genome shotgun (WGS) entry which is preliminary data.</text>
</comment>
<dbReference type="GO" id="GO:0006310">
    <property type="term" value="P:DNA recombination"/>
    <property type="evidence" value="ECO:0007669"/>
    <property type="project" value="InterPro"/>
</dbReference>
<keyword evidence="2 5" id="KW-0436">Ligase</keyword>
<evidence type="ECO:0000313" key="5">
    <source>
        <dbReference type="EMBL" id="RCK68918.1"/>
    </source>
</evidence>
<dbReference type="Gene3D" id="3.30.1490.70">
    <property type="match status" value="1"/>
</dbReference>
<dbReference type="InterPro" id="IPR012340">
    <property type="entry name" value="NA-bd_OB-fold"/>
</dbReference>
<dbReference type="InterPro" id="IPR044119">
    <property type="entry name" value="Adenylation_LigC-like"/>
</dbReference>
<sequence>MSPSLTRPQPAERLPTGPGWVFEPKYDGYRALVECRGGIGRLVSRRGTDLTRLFPELATAVVEQVPDGSQLDGEIVVLRDGRLSFDALQERMAAGPRRAAALARSSPATLVVFDVLVEQGSDRTGESWTTRRDRLEVLGAGWRPPVQATPCTDDRAEAAGWMAALAPMGIEGVVAKRAGARYGAAGSWVKVKQRQTLQGVVGAVVGPLHRPEALVVGRWSEDGELGVLGRAPLAPRQSAEVGPLLSPPSAPHPWPDQVSAAHFGGDPVTVTHADPVLVVEVRADTAESGGRRRHPLRFVRVRLD</sequence>
<dbReference type="PANTHER" id="PTHR45674:SF4">
    <property type="entry name" value="DNA LIGASE 1"/>
    <property type="match status" value="1"/>
</dbReference>
<evidence type="ECO:0000313" key="6">
    <source>
        <dbReference type="Proteomes" id="UP000252770"/>
    </source>
</evidence>
<name>A0A367YSX9_9ACTN</name>
<dbReference type="Proteomes" id="UP000252770">
    <property type="component" value="Unassembled WGS sequence"/>
</dbReference>
<dbReference type="EMBL" id="QOUI01000008">
    <property type="protein sequence ID" value="RCK68918.1"/>
    <property type="molecule type" value="Genomic_DNA"/>
</dbReference>
<evidence type="ECO:0000256" key="2">
    <source>
        <dbReference type="ARBA" id="ARBA00022598"/>
    </source>
</evidence>
<evidence type="ECO:0000259" key="4">
    <source>
        <dbReference type="Pfam" id="PF01068"/>
    </source>
</evidence>
<dbReference type="GO" id="GO:0005524">
    <property type="term" value="F:ATP binding"/>
    <property type="evidence" value="ECO:0007669"/>
    <property type="project" value="InterPro"/>
</dbReference>
<dbReference type="AlphaFoldDB" id="A0A367YSX9"/>
<evidence type="ECO:0000256" key="1">
    <source>
        <dbReference type="ARBA" id="ARBA00007572"/>
    </source>
</evidence>
<dbReference type="CDD" id="cd07905">
    <property type="entry name" value="Adenylation_DNA_ligase_LigC"/>
    <property type="match status" value="1"/>
</dbReference>
<dbReference type="RefSeq" id="WP_114127204.1">
    <property type="nucleotide sequence ID" value="NZ_QOUI01000008.1"/>
</dbReference>
<dbReference type="SUPFAM" id="SSF56091">
    <property type="entry name" value="DNA ligase/mRNA capping enzyme, catalytic domain"/>
    <property type="match status" value="1"/>
</dbReference>
<dbReference type="InterPro" id="IPR050191">
    <property type="entry name" value="ATP-dep_DNA_ligase"/>
</dbReference>
<keyword evidence="6" id="KW-1185">Reference proteome</keyword>
<organism evidence="5 6">
    <name type="scientific">Desertihabitans brevis</name>
    <dbReference type="NCBI Taxonomy" id="2268447"/>
    <lineage>
        <taxon>Bacteria</taxon>
        <taxon>Bacillati</taxon>
        <taxon>Actinomycetota</taxon>
        <taxon>Actinomycetes</taxon>
        <taxon>Propionibacteriales</taxon>
        <taxon>Propionibacteriaceae</taxon>
        <taxon>Desertihabitans</taxon>
    </lineage>
</organism>
<dbReference type="GO" id="GO:0003910">
    <property type="term" value="F:DNA ligase (ATP) activity"/>
    <property type="evidence" value="ECO:0007669"/>
    <property type="project" value="UniProtKB-EC"/>
</dbReference>
<feature type="domain" description="ATP-dependent DNA ligase family profile" evidence="4">
    <location>
        <begin position="18"/>
        <end position="192"/>
    </location>
</feature>
<dbReference type="Gene3D" id="2.40.50.140">
    <property type="entry name" value="Nucleic acid-binding proteins"/>
    <property type="match status" value="1"/>
</dbReference>
<accession>A0A367YSX9</accession>
<proteinExistence type="inferred from homology"/>
<reference evidence="5 6" key="1">
    <citation type="submission" date="2018-07" db="EMBL/GenBank/DDBJ databases">
        <title>Desertimonas flava gen. nov. sp. nov.</title>
        <authorList>
            <person name="Liu S."/>
        </authorList>
    </citation>
    <scope>NUCLEOTIDE SEQUENCE [LARGE SCALE GENOMIC DNA]</scope>
    <source>
        <strain evidence="5 6">16Sb5-5</strain>
    </source>
</reference>
<dbReference type="InterPro" id="IPR012310">
    <property type="entry name" value="DNA_ligase_ATP-dep_cent"/>
</dbReference>
<gene>
    <name evidence="5" type="ORF">DT076_13445</name>
</gene>
<comment type="catalytic activity">
    <reaction evidence="3">
        <text>ATP + (deoxyribonucleotide)n-3'-hydroxyl + 5'-phospho-(deoxyribonucleotide)m = (deoxyribonucleotide)n+m + AMP + diphosphate.</text>
        <dbReference type="EC" id="6.5.1.1"/>
    </reaction>
</comment>
<evidence type="ECO:0000256" key="3">
    <source>
        <dbReference type="ARBA" id="ARBA00034003"/>
    </source>
</evidence>
<comment type="similarity">
    <text evidence="1">Belongs to the ATP-dependent DNA ligase family.</text>
</comment>